<evidence type="ECO:0000259" key="1">
    <source>
        <dbReference type="Pfam" id="PF04954"/>
    </source>
</evidence>
<keyword evidence="3" id="KW-1185">Reference proteome</keyword>
<dbReference type="AlphaFoldDB" id="A0A2U1TEM6"/>
<comment type="caution">
    <text evidence="2">The sequence shown here is derived from an EMBL/GenBank/DDBJ whole genome shotgun (WGS) entry which is preliminary data.</text>
</comment>
<evidence type="ECO:0000313" key="3">
    <source>
        <dbReference type="Proteomes" id="UP000244962"/>
    </source>
</evidence>
<dbReference type="InterPro" id="IPR039374">
    <property type="entry name" value="SIP_fam"/>
</dbReference>
<protein>
    <recommendedName>
        <fullName evidence="1">SIP-like Rossmann fold domain-containing protein</fullName>
    </recommendedName>
</protein>
<gene>
    <name evidence="2" type="ORF">DF223_06985</name>
</gene>
<accession>A0A2U1TEM6</accession>
<evidence type="ECO:0000313" key="2">
    <source>
        <dbReference type="EMBL" id="PWC07358.1"/>
    </source>
</evidence>
<dbReference type="EMBL" id="QEFB01000005">
    <property type="protein sequence ID" value="PWC07358.1"/>
    <property type="molecule type" value="Genomic_DNA"/>
</dbReference>
<dbReference type="InterPro" id="IPR007037">
    <property type="entry name" value="SIP_rossman_dom"/>
</dbReference>
<dbReference type="Proteomes" id="UP000244962">
    <property type="component" value="Unassembled WGS sequence"/>
</dbReference>
<dbReference type="InterPro" id="IPR039261">
    <property type="entry name" value="FNR_nucleotide-bd"/>
</dbReference>
<dbReference type="PANTHER" id="PTHR30157:SF0">
    <property type="entry name" value="NADPH-DEPENDENT FERRIC-CHELATE REDUCTASE"/>
    <property type="match status" value="1"/>
</dbReference>
<dbReference type="RefSeq" id="WP_108962670.1">
    <property type="nucleotide sequence ID" value="NZ_QEFB01000005.1"/>
</dbReference>
<dbReference type="Gene3D" id="3.40.50.80">
    <property type="entry name" value="Nucleotide-binding domain of ferredoxin-NADP reductase (FNR) module"/>
    <property type="match status" value="1"/>
</dbReference>
<feature type="domain" description="SIP-like Rossmann fold" evidence="1">
    <location>
        <begin position="24"/>
        <end position="145"/>
    </location>
</feature>
<dbReference type="Pfam" id="PF04954">
    <property type="entry name" value="SIP"/>
    <property type="match status" value="1"/>
</dbReference>
<organism evidence="2 3">
    <name type="scientific">Mycetocola zhujimingii</name>
    <dbReference type="NCBI Taxonomy" id="2079792"/>
    <lineage>
        <taxon>Bacteria</taxon>
        <taxon>Bacillati</taxon>
        <taxon>Actinomycetota</taxon>
        <taxon>Actinomycetes</taxon>
        <taxon>Micrococcales</taxon>
        <taxon>Microbacteriaceae</taxon>
        <taxon>Mycetocola</taxon>
    </lineage>
</organism>
<proteinExistence type="predicted"/>
<name>A0A2U1TEM6_9MICO</name>
<sequence length="157" mass="17020">MTVQRRIDHAGHRVNESNHKHRVQFLIAGDESSLPELEAVLSTLPLCATGRVFVEVESEDQIGSLDVPPRMTVTWLPRSRRSGAPGSGAGCAQGEAFSRAVRAWAGEMLCSDPEEAHIWLGGHYRGVAEAHDYLTTSLGVAPDVIQTPPAYRLGVSH</sequence>
<dbReference type="PANTHER" id="PTHR30157">
    <property type="entry name" value="FERRIC REDUCTASE, NADPH-DEPENDENT"/>
    <property type="match status" value="1"/>
</dbReference>
<reference evidence="3" key="1">
    <citation type="submission" date="2018-04" db="EMBL/GenBank/DDBJ databases">
        <authorList>
            <person name="Liu S."/>
            <person name="Wang Z."/>
            <person name="Li J."/>
        </authorList>
    </citation>
    <scope>NUCLEOTIDE SEQUENCE [LARGE SCALE GENOMIC DNA]</scope>
    <source>
        <strain evidence="3">622</strain>
    </source>
</reference>